<proteinExistence type="predicted"/>
<evidence type="ECO:0000313" key="2">
    <source>
        <dbReference type="EMBL" id="KRK47584.1"/>
    </source>
</evidence>
<gene>
    <name evidence="2" type="ORF">FC96_GL002307</name>
</gene>
<keyword evidence="3" id="KW-1185">Reference proteome</keyword>
<organism evidence="2 3">
    <name type="scientific">Secundilactobacillus kimchicus JCM 15530</name>
    <dbReference type="NCBI Taxonomy" id="1302272"/>
    <lineage>
        <taxon>Bacteria</taxon>
        <taxon>Bacillati</taxon>
        <taxon>Bacillota</taxon>
        <taxon>Bacilli</taxon>
        <taxon>Lactobacillales</taxon>
        <taxon>Lactobacillaceae</taxon>
        <taxon>Secundilactobacillus</taxon>
    </lineage>
</organism>
<evidence type="ECO:0000256" key="1">
    <source>
        <dbReference type="SAM" id="Coils"/>
    </source>
</evidence>
<sequence>MNPINYRNLTLQASIGSLTQELKKMREEVDQVHQDMNRHLSNHDVALARHEVEISDLKAGK</sequence>
<dbReference type="AlphaFoldDB" id="A0A0R1HLZ7"/>
<dbReference type="PATRIC" id="fig|1302272.5.peg.2357"/>
<comment type="caution">
    <text evidence="2">The sequence shown here is derived from an EMBL/GenBank/DDBJ whole genome shotgun (WGS) entry which is preliminary data.</text>
</comment>
<dbReference type="Proteomes" id="UP000050911">
    <property type="component" value="Unassembled WGS sequence"/>
</dbReference>
<feature type="coiled-coil region" evidence="1">
    <location>
        <begin position="8"/>
        <end position="42"/>
    </location>
</feature>
<accession>A0A0R1HLZ7</accession>
<name>A0A0R1HLZ7_9LACO</name>
<keyword evidence="1" id="KW-0175">Coiled coil</keyword>
<dbReference type="EMBL" id="AZCX01000007">
    <property type="protein sequence ID" value="KRK47584.1"/>
    <property type="molecule type" value="Genomic_DNA"/>
</dbReference>
<dbReference type="STRING" id="1302272.FC96_GL002307"/>
<protein>
    <submittedName>
        <fullName evidence="2">Uncharacterized protein</fullName>
    </submittedName>
</protein>
<evidence type="ECO:0000313" key="3">
    <source>
        <dbReference type="Proteomes" id="UP000050911"/>
    </source>
</evidence>
<reference evidence="2 3" key="1">
    <citation type="journal article" date="2015" name="Genome Announc.">
        <title>Expanding the biotechnology potential of lactobacilli through comparative genomics of 213 strains and associated genera.</title>
        <authorList>
            <person name="Sun Z."/>
            <person name="Harris H.M."/>
            <person name="McCann A."/>
            <person name="Guo C."/>
            <person name="Argimon S."/>
            <person name="Zhang W."/>
            <person name="Yang X."/>
            <person name="Jeffery I.B."/>
            <person name="Cooney J.C."/>
            <person name="Kagawa T.F."/>
            <person name="Liu W."/>
            <person name="Song Y."/>
            <person name="Salvetti E."/>
            <person name="Wrobel A."/>
            <person name="Rasinkangas P."/>
            <person name="Parkhill J."/>
            <person name="Rea M.C."/>
            <person name="O'Sullivan O."/>
            <person name="Ritari J."/>
            <person name="Douillard F.P."/>
            <person name="Paul Ross R."/>
            <person name="Yang R."/>
            <person name="Briner A.E."/>
            <person name="Felis G.E."/>
            <person name="de Vos W.M."/>
            <person name="Barrangou R."/>
            <person name="Klaenhammer T.R."/>
            <person name="Caufield P.W."/>
            <person name="Cui Y."/>
            <person name="Zhang H."/>
            <person name="O'Toole P.W."/>
        </authorList>
    </citation>
    <scope>NUCLEOTIDE SEQUENCE [LARGE SCALE GENOMIC DNA]</scope>
    <source>
        <strain evidence="2 3">JCM 15530</strain>
    </source>
</reference>